<accession>A0A974WPA3</accession>
<gene>
    <name evidence="2" type="ORF">JR347_08710</name>
</gene>
<dbReference type="InterPro" id="IPR047216">
    <property type="entry name" value="Endonuclease_DUF559_bact"/>
</dbReference>
<dbReference type="SUPFAM" id="SSF52980">
    <property type="entry name" value="Restriction endonuclease-like"/>
    <property type="match status" value="1"/>
</dbReference>
<keyword evidence="3" id="KW-1185">Reference proteome</keyword>
<evidence type="ECO:0000313" key="3">
    <source>
        <dbReference type="Proteomes" id="UP000662783"/>
    </source>
</evidence>
<dbReference type="AlphaFoldDB" id="A0A974WPA3"/>
<protein>
    <submittedName>
        <fullName evidence="2">DUF559 domain-containing protein</fullName>
    </submittedName>
</protein>
<dbReference type="EMBL" id="CP070608">
    <property type="protein sequence ID" value="QSE99153.1"/>
    <property type="molecule type" value="Genomic_DNA"/>
</dbReference>
<name>A0A974WPA3_9BACT</name>
<dbReference type="PANTHER" id="PTHR38590:SF1">
    <property type="entry name" value="BLL0828 PROTEIN"/>
    <property type="match status" value="1"/>
</dbReference>
<dbReference type="InterPro" id="IPR011335">
    <property type="entry name" value="Restrct_endonuc-II-like"/>
</dbReference>
<dbReference type="PANTHER" id="PTHR38590">
    <property type="entry name" value="BLL0828 PROTEIN"/>
    <property type="match status" value="1"/>
</dbReference>
<evidence type="ECO:0000259" key="1">
    <source>
        <dbReference type="Pfam" id="PF04480"/>
    </source>
</evidence>
<dbReference type="CDD" id="cd01038">
    <property type="entry name" value="Endonuclease_DUF559"/>
    <property type="match status" value="1"/>
</dbReference>
<dbReference type="RefSeq" id="WP_205723664.1">
    <property type="nucleotide sequence ID" value="NZ_CP070608.1"/>
</dbReference>
<dbReference type="Pfam" id="PF04480">
    <property type="entry name" value="DUF559"/>
    <property type="match status" value="1"/>
</dbReference>
<organism evidence="2 3">
    <name type="scientific">Fulvivirga lutea</name>
    <dbReference type="NCBI Taxonomy" id="2810512"/>
    <lineage>
        <taxon>Bacteria</taxon>
        <taxon>Pseudomonadati</taxon>
        <taxon>Bacteroidota</taxon>
        <taxon>Cytophagia</taxon>
        <taxon>Cytophagales</taxon>
        <taxon>Fulvivirgaceae</taxon>
        <taxon>Fulvivirga</taxon>
    </lineage>
</organism>
<evidence type="ECO:0000313" key="2">
    <source>
        <dbReference type="EMBL" id="QSE99153.1"/>
    </source>
</evidence>
<dbReference type="KEGG" id="fuv:JR347_08710"/>
<dbReference type="InterPro" id="IPR007569">
    <property type="entry name" value="DUF559"/>
</dbReference>
<proteinExistence type="predicted"/>
<feature type="domain" description="DUF559" evidence="1">
    <location>
        <begin position="12"/>
        <end position="120"/>
    </location>
</feature>
<sequence length="148" mass="17147">MNSSTNHYYNKNLKVNAQKLRSNMTKAEACLWKYVLRAGGMKGFTFRRQRPVLQYIADFMCKELKLIIEVDGITHTFEEVAKRDEIRQANLEKAGFTVIRFADEEVLKHINSVQWTIEQQVVRLMNEHDVIPKTRKRNLPPPTPASGG</sequence>
<dbReference type="Proteomes" id="UP000662783">
    <property type="component" value="Chromosome"/>
</dbReference>
<dbReference type="Gene3D" id="3.40.960.10">
    <property type="entry name" value="VSR Endonuclease"/>
    <property type="match status" value="1"/>
</dbReference>
<reference evidence="2" key="1">
    <citation type="submission" date="2021-02" db="EMBL/GenBank/DDBJ databases">
        <title>Fulvivirga sp. S481 isolated from sea water.</title>
        <authorList>
            <person name="Bae S.S."/>
            <person name="Baek K."/>
        </authorList>
    </citation>
    <scope>NUCLEOTIDE SEQUENCE</scope>
    <source>
        <strain evidence="2">S481</strain>
    </source>
</reference>